<evidence type="ECO:0000259" key="2">
    <source>
        <dbReference type="Pfam" id="PF12147"/>
    </source>
</evidence>
<dbReference type="Proteomes" id="UP000624159">
    <property type="component" value="Unassembled WGS sequence"/>
</dbReference>
<dbReference type="AlphaFoldDB" id="A0A3S4XAH6"/>
<dbReference type="InterPro" id="IPR029063">
    <property type="entry name" value="SAM-dependent_MTases_sf"/>
</dbReference>
<evidence type="ECO:0000313" key="5">
    <source>
        <dbReference type="Proteomes" id="UP000281904"/>
    </source>
</evidence>
<name>A0A3S4XAH6_SERRU</name>
<feature type="domain" description="Serine aminopeptidase S33" evidence="1">
    <location>
        <begin position="89"/>
        <end position="266"/>
    </location>
</feature>
<dbReference type="Pfam" id="PF12146">
    <property type="entry name" value="Hydrolase_4"/>
    <property type="match status" value="1"/>
</dbReference>
<sequence>MRRTEQKKTFISREGDNIAYRYLPTESAGDISAPPFVILYHRKSDFTCEASSYIERLGLPNYSMLLLDMDDSDIRVDKVREGSDISRQADYFQQFIEHIKLEYGVREKDISIISHGDRAVVIAAWIVDYAANISSAVFYSPMILSKKYNDLYSSCKRRICHFINKRLPGRVNPVTAVSSEQSKNYPLKDGVLVTDSLSRQQRWDLVYTGERILRSSFSYFVPTQVILTDNFLTCDVRSLLRFYANISSDDKAVFIPPDLYHKDINDETLYRERDFIAAHFQKPYRVPSLFDSHVKGVTKDEYEKLRLPESHAFKRVFWAVNKFALRHVGRLSTGIKLGLATGFDSGASLDYIYRNEPSGDNLIGKKIDQYYLANIGWRCTRMRKIHVEALILLTAERLAENGQKIRLLDVAAGHGSYILNTVGKITHPIEHVLMRDFIESNVHDGNILIQQHKLAQKVTFEQGNAFSSADLATLPRDRTLTIVSGFYELFSDNSLVLTSLEGIANATQDGGYLIYTTKLWNPKLEYMARVLISHKPGEHWLLRRRTQGEIDQLVNQAGFVKVTQRMDPWGMFSVTLAQKKAG</sequence>
<feature type="domain" description="Methyltransferase" evidence="2">
    <location>
        <begin position="273"/>
        <end position="579"/>
    </location>
</feature>
<dbReference type="GO" id="GO:0008168">
    <property type="term" value="F:methyltransferase activity"/>
    <property type="evidence" value="ECO:0007669"/>
    <property type="project" value="UniProtKB-KW"/>
</dbReference>
<reference evidence="4 5" key="1">
    <citation type="submission" date="2018-12" db="EMBL/GenBank/DDBJ databases">
        <authorList>
            <consortium name="Pathogen Informatics"/>
        </authorList>
    </citation>
    <scope>NUCLEOTIDE SEQUENCE [LARGE SCALE GENOMIC DNA]</scope>
    <source>
        <strain evidence="4 5">NCTC10036</strain>
    </source>
</reference>
<dbReference type="EMBL" id="JADULK010000004">
    <property type="protein sequence ID" value="MBH1929861.1"/>
    <property type="molecule type" value="Genomic_DNA"/>
</dbReference>
<dbReference type="SUPFAM" id="SSF53335">
    <property type="entry name" value="S-adenosyl-L-methionine-dependent methyltransferases"/>
    <property type="match status" value="1"/>
</dbReference>
<dbReference type="RefSeq" id="WP_126530709.1">
    <property type="nucleotide sequence ID" value="NZ_JADULK010000004.1"/>
</dbReference>
<dbReference type="Gene3D" id="3.40.50.1820">
    <property type="entry name" value="alpha/beta hydrolase"/>
    <property type="match status" value="1"/>
</dbReference>
<proteinExistence type="predicted"/>
<reference evidence="3 6" key="2">
    <citation type="submission" date="2020-11" db="EMBL/GenBank/DDBJ databases">
        <title>Enhanced detection system for hospital associated transmission using whole genome sequencing surveillance.</title>
        <authorList>
            <person name="Harrison L.H."/>
            <person name="Van Tyne D."/>
            <person name="Marsh J.W."/>
            <person name="Griffith M.P."/>
            <person name="Snyder D.J."/>
            <person name="Cooper V.S."/>
            <person name="Mustapha M."/>
        </authorList>
    </citation>
    <scope>NUCLEOTIDE SEQUENCE [LARGE SCALE GENOMIC DNA]</scope>
    <source>
        <strain evidence="3 6">SER00230</strain>
    </source>
</reference>
<evidence type="ECO:0000259" key="1">
    <source>
        <dbReference type="Pfam" id="PF12146"/>
    </source>
</evidence>
<protein>
    <submittedName>
        <fullName evidence="3">Class I SAM-dependent methyltransferase family protein</fullName>
    </submittedName>
    <submittedName>
        <fullName evidence="4">Lysophospholipase</fullName>
    </submittedName>
</protein>
<accession>A0A3S4XAH6</accession>
<organism evidence="4 5">
    <name type="scientific">Serratia rubidaea</name>
    <name type="common">Serratia marinorubra</name>
    <dbReference type="NCBI Taxonomy" id="61652"/>
    <lineage>
        <taxon>Bacteria</taxon>
        <taxon>Pseudomonadati</taxon>
        <taxon>Pseudomonadota</taxon>
        <taxon>Gammaproteobacteria</taxon>
        <taxon>Enterobacterales</taxon>
        <taxon>Yersiniaceae</taxon>
        <taxon>Serratia</taxon>
    </lineage>
</organism>
<dbReference type="InterPro" id="IPR022744">
    <property type="entry name" value="MeTrfase_dom_put"/>
</dbReference>
<dbReference type="InterPro" id="IPR029058">
    <property type="entry name" value="AB_hydrolase_fold"/>
</dbReference>
<dbReference type="Pfam" id="PF12147">
    <property type="entry name" value="Methyltransf_20"/>
    <property type="match status" value="1"/>
</dbReference>
<gene>
    <name evidence="3" type="ORF">I5U13_09345</name>
    <name evidence="4" type="ORF">NCTC10036_01002</name>
</gene>
<keyword evidence="3" id="KW-0808">Transferase</keyword>
<dbReference type="Gene3D" id="3.40.50.150">
    <property type="entry name" value="Vaccinia Virus protein VP39"/>
    <property type="match status" value="1"/>
</dbReference>
<keyword evidence="6" id="KW-1185">Reference proteome</keyword>
<evidence type="ECO:0000313" key="3">
    <source>
        <dbReference type="EMBL" id="MBH1929861.1"/>
    </source>
</evidence>
<keyword evidence="3" id="KW-0489">Methyltransferase</keyword>
<evidence type="ECO:0000313" key="4">
    <source>
        <dbReference type="EMBL" id="VEI62240.1"/>
    </source>
</evidence>
<dbReference type="Proteomes" id="UP000281904">
    <property type="component" value="Chromosome"/>
</dbReference>
<evidence type="ECO:0000313" key="6">
    <source>
        <dbReference type="Proteomes" id="UP000624159"/>
    </source>
</evidence>
<dbReference type="EMBL" id="LR134493">
    <property type="protein sequence ID" value="VEI62240.1"/>
    <property type="molecule type" value="Genomic_DNA"/>
</dbReference>
<dbReference type="GO" id="GO:0032259">
    <property type="term" value="P:methylation"/>
    <property type="evidence" value="ECO:0007669"/>
    <property type="project" value="UniProtKB-KW"/>
</dbReference>
<dbReference type="InterPro" id="IPR022742">
    <property type="entry name" value="Hydrolase_4"/>
</dbReference>